<evidence type="ECO:0000313" key="1">
    <source>
        <dbReference type="EMBL" id="MBA9005986.1"/>
    </source>
</evidence>
<reference evidence="1 2" key="1">
    <citation type="submission" date="2020-08" db="EMBL/GenBank/DDBJ databases">
        <title>Sequencing the genomes of 1000 actinobacteria strains.</title>
        <authorList>
            <person name="Klenk H.-P."/>
        </authorList>
    </citation>
    <scope>NUCLEOTIDE SEQUENCE [LARGE SCALE GENOMIC DNA]</scope>
    <source>
        <strain evidence="1 2">DSM 45823</strain>
    </source>
</reference>
<sequence length="177" mass="19328">MGAATRYHTGRLPCGTRGTGREHLCRACLNCDYAWAEALADVAGTQSGRDEVRPVTRVTVTCHGLTEILEFPTGRLAEATELERVNAELRAAGIEHPPGARGVHDLRGVLSGQQERARKAEAVLDQVRAIPRTPQGTHDAAYVQGWQDVRDRIDRALAPEVHAQQQDWEGRCSPSSS</sequence>
<dbReference type="AlphaFoldDB" id="A0A7W3RAM4"/>
<keyword evidence="2" id="KW-1185">Reference proteome</keyword>
<organism evidence="1 2">
    <name type="scientific">Thermomonospora cellulosilytica</name>
    <dbReference type="NCBI Taxonomy" id="1411118"/>
    <lineage>
        <taxon>Bacteria</taxon>
        <taxon>Bacillati</taxon>
        <taxon>Actinomycetota</taxon>
        <taxon>Actinomycetes</taxon>
        <taxon>Streptosporangiales</taxon>
        <taxon>Thermomonosporaceae</taxon>
        <taxon>Thermomonospora</taxon>
    </lineage>
</organism>
<dbReference type="EMBL" id="JACJII010000001">
    <property type="protein sequence ID" value="MBA9005986.1"/>
    <property type="molecule type" value="Genomic_DNA"/>
</dbReference>
<accession>A0A7W3RAM4</accession>
<gene>
    <name evidence="1" type="ORF">HNR21_004868</name>
</gene>
<evidence type="ECO:0000313" key="2">
    <source>
        <dbReference type="Proteomes" id="UP000539313"/>
    </source>
</evidence>
<proteinExistence type="predicted"/>
<comment type="caution">
    <text evidence="1">The sequence shown here is derived from an EMBL/GenBank/DDBJ whole genome shotgun (WGS) entry which is preliminary data.</text>
</comment>
<protein>
    <submittedName>
        <fullName evidence="1">Uncharacterized protein</fullName>
    </submittedName>
</protein>
<dbReference type="Proteomes" id="UP000539313">
    <property type="component" value="Unassembled WGS sequence"/>
</dbReference>
<dbReference type="RefSeq" id="WP_182707034.1">
    <property type="nucleotide sequence ID" value="NZ_JACJII010000001.1"/>
</dbReference>
<name>A0A7W3RAM4_9ACTN</name>